<dbReference type="EMBL" id="WEGK01000005">
    <property type="protein sequence ID" value="MQY19906.1"/>
    <property type="molecule type" value="Genomic_DNA"/>
</dbReference>
<feature type="transmembrane region" description="Helical" evidence="1">
    <location>
        <begin position="6"/>
        <end position="22"/>
    </location>
</feature>
<dbReference type="RefSeq" id="WP_153410637.1">
    <property type="nucleotide sequence ID" value="NZ_WEGK01000005.1"/>
</dbReference>
<name>A0A7K0D2G1_9NOCA</name>
<reference evidence="2 3" key="1">
    <citation type="submission" date="2019-10" db="EMBL/GenBank/DDBJ databases">
        <title>Nocardia macrotermitis sp. nov. and Nocardia aurantia sp. nov., isolated from the gut of fungus growing-termite Macrotermes natalensis.</title>
        <authorList>
            <person name="Benndorf R."/>
            <person name="Schwitalla J."/>
            <person name="Martin K."/>
            <person name="De Beer W."/>
            <person name="Kaster A.-K."/>
            <person name="Vollmers J."/>
            <person name="Poulsen M."/>
            <person name="Beemelmanns C."/>
        </authorList>
    </citation>
    <scope>NUCLEOTIDE SEQUENCE [LARGE SCALE GENOMIC DNA]</scope>
    <source>
        <strain evidence="2 3">RB20</strain>
    </source>
</reference>
<accession>A0A7K0D2G1</accession>
<gene>
    <name evidence="2" type="ORF">NRB20_30010</name>
</gene>
<feature type="transmembrane region" description="Helical" evidence="1">
    <location>
        <begin position="34"/>
        <end position="54"/>
    </location>
</feature>
<dbReference type="OrthoDB" id="4878571at2"/>
<organism evidence="2 3">
    <name type="scientific">Nocardia macrotermitis</name>
    <dbReference type="NCBI Taxonomy" id="2585198"/>
    <lineage>
        <taxon>Bacteria</taxon>
        <taxon>Bacillati</taxon>
        <taxon>Actinomycetota</taxon>
        <taxon>Actinomycetes</taxon>
        <taxon>Mycobacteriales</taxon>
        <taxon>Nocardiaceae</taxon>
        <taxon>Nocardia</taxon>
    </lineage>
</organism>
<evidence type="ECO:0000256" key="1">
    <source>
        <dbReference type="SAM" id="Phobius"/>
    </source>
</evidence>
<dbReference type="AlphaFoldDB" id="A0A7K0D2G1"/>
<keyword evidence="1" id="KW-0812">Transmembrane</keyword>
<proteinExistence type="predicted"/>
<feature type="transmembrane region" description="Helical" evidence="1">
    <location>
        <begin position="60"/>
        <end position="82"/>
    </location>
</feature>
<sequence length="162" mass="17124">MNLQNAVLEGLLVVLVLGWIVYRQTRWQVVDLARVWRGPIILAVIGVVELRPAVTGAVVGGLAVGLLVLEAVLSVGVGVAMGTLSQIRRADGKLEARTGVAGSLLWFVMVAVRLGVDVWASASGAKIVASVGVILLMLALNRAGRTLILLQRTREPHQVGAH</sequence>
<evidence type="ECO:0008006" key="4">
    <source>
        <dbReference type="Google" id="ProtNLM"/>
    </source>
</evidence>
<comment type="caution">
    <text evidence="2">The sequence shown here is derived from an EMBL/GenBank/DDBJ whole genome shotgun (WGS) entry which is preliminary data.</text>
</comment>
<dbReference type="Proteomes" id="UP000438448">
    <property type="component" value="Unassembled WGS sequence"/>
</dbReference>
<evidence type="ECO:0000313" key="3">
    <source>
        <dbReference type="Proteomes" id="UP000438448"/>
    </source>
</evidence>
<keyword evidence="1" id="KW-0472">Membrane</keyword>
<evidence type="ECO:0000313" key="2">
    <source>
        <dbReference type="EMBL" id="MQY19906.1"/>
    </source>
</evidence>
<keyword evidence="1" id="KW-1133">Transmembrane helix</keyword>
<feature type="transmembrane region" description="Helical" evidence="1">
    <location>
        <begin position="94"/>
        <end position="112"/>
    </location>
</feature>
<keyword evidence="3" id="KW-1185">Reference proteome</keyword>
<protein>
    <recommendedName>
        <fullName evidence="4">DUF1453 domain-containing protein</fullName>
    </recommendedName>
</protein>
<feature type="transmembrane region" description="Helical" evidence="1">
    <location>
        <begin position="118"/>
        <end position="140"/>
    </location>
</feature>